<dbReference type="Pfam" id="PF06250">
    <property type="entry name" value="YhcG_C"/>
    <property type="match status" value="1"/>
</dbReference>
<dbReference type="PANTHER" id="PTHR30547:SF0">
    <property type="entry name" value="BLR8175 PROTEIN"/>
    <property type="match status" value="1"/>
</dbReference>
<dbReference type="Pfam" id="PF17761">
    <property type="entry name" value="DUF1016_N"/>
    <property type="match status" value="1"/>
</dbReference>
<protein>
    <submittedName>
        <fullName evidence="4">DUF1016 domain-containing protein</fullName>
    </submittedName>
</protein>
<dbReference type="InterPro" id="IPR041527">
    <property type="entry name" value="YhcG_N"/>
</dbReference>
<dbReference type="AlphaFoldDB" id="A0A2U8P6Y6"/>
<reference evidence="4 5" key="2">
    <citation type="journal article" date="2017" name="Syst. Appl. Microbiol.">
        <title>Soybeans inoculated with root zone soils of Canadian native legumes harbour diverse and novel Bradyrhizobium spp. that possess agricultural potential.</title>
        <authorList>
            <person name="Bromfield E.S.P."/>
            <person name="Cloutier S."/>
            <person name="Tambong J.T."/>
            <person name="Tran Thi T.V."/>
        </authorList>
    </citation>
    <scope>NUCLEOTIDE SEQUENCE [LARGE SCALE GENOMIC DNA]</scope>
    <source>
        <strain evidence="4 5">OO99</strain>
    </source>
</reference>
<accession>A0A2U8P6Y6</accession>
<dbReference type="PANTHER" id="PTHR30547">
    <property type="entry name" value="UNCHARACTERIZED PROTEIN YHCG-RELATED"/>
    <property type="match status" value="1"/>
</dbReference>
<feature type="domain" description="YhcG PDDEXK nuclease" evidence="2">
    <location>
        <begin position="207"/>
        <end position="361"/>
    </location>
</feature>
<evidence type="ECO:0000313" key="4">
    <source>
        <dbReference type="EMBL" id="AWL93438.1"/>
    </source>
</evidence>
<dbReference type="KEGG" id="bot:CIT37_15665"/>
<name>A0A2U8P6Y6_9BRAD</name>
<dbReference type="Gene3D" id="3.40.1350.10">
    <property type="match status" value="1"/>
</dbReference>
<dbReference type="InterPro" id="IPR053148">
    <property type="entry name" value="PD-DEXK-like_domain"/>
</dbReference>
<feature type="domain" description="YhcG N-terminal" evidence="3">
    <location>
        <begin position="50"/>
        <end position="186"/>
    </location>
</feature>
<evidence type="ECO:0000313" key="5">
    <source>
        <dbReference type="Proteomes" id="UP000215703"/>
    </source>
</evidence>
<dbReference type="Proteomes" id="UP000215703">
    <property type="component" value="Chromosome"/>
</dbReference>
<evidence type="ECO:0000259" key="2">
    <source>
        <dbReference type="Pfam" id="PF06250"/>
    </source>
</evidence>
<reference evidence="4 5" key="1">
    <citation type="journal article" date="2014" name="Int. J. Syst. Evol. Microbiol.">
        <title>Bradyrhizobium ottawaense sp. nov., a symbiotic nitrogen fixing bacterium from root nodules of soybeans in Canada.</title>
        <authorList>
            <person name="Yu X."/>
            <person name="Cloutier S."/>
            <person name="Tambong J.T."/>
            <person name="Bromfield E.S."/>
        </authorList>
    </citation>
    <scope>NUCLEOTIDE SEQUENCE [LARGE SCALE GENOMIC DNA]</scope>
    <source>
        <strain evidence="4 5">OO99</strain>
    </source>
</reference>
<dbReference type="InterPro" id="IPR009362">
    <property type="entry name" value="YhcG_C"/>
</dbReference>
<proteinExistence type="predicted"/>
<dbReference type="EMBL" id="CP029425">
    <property type="protein sequence ID" value="AWL93438.1"/>
    <property type="molecule type" value="Genomic_DNA"/>
</dbReference>
<dbReference type="InterPro" id="IPR011856">
    <property type="entry name" value="tRNA_endonuc-like_dom_sf"/>
</dbReference>
<sequence>MGQIRARHAGEEATERGRMSSRPRKPPRRSDALGSAGEVDAQSYTAFVGDLKQKIAAARHRASLSINRELVTLYWTIGRDILERQEREGWGARVVDRLAGDLRLAFPEMTGLSPRNLKYMRSFAEAWPNGEFVQQVVALLPWGHNVRLLDAVKTQEERTWYARQAIEHGWSRNVLVHQIESKLFARQGSALTNFSRTLPAEQSELAQQILKDPYTFDFLSLGPDMLERDLERGLVEHLRSLILELGKGFAFVGSQYHLEVGGQDYYLDLLFYHLRLRCFVVIELKIEDFKPEFAGKMNFYLSAVDEQLRHPDDKPTIGIILCKGRNEVIVEYALRDSSKPMGVAQYQLSAALPPQLEDALPTAAEFAREFPLMSVVKLRIEIERAVRDLADKRGVAFDRPTGIMKMLRDLHRNGSVPSSTEQMLDALHTMNEATHGMDVDPETAERAVEIGTIFLGELQKLNTDE</sequence>
<dbReference type="GO" id="GO:0003676">
    <property type="term" value="F:nucleic acid binding"/>
    <property type="evidence" value="ECO:0007669"/>
    <property type="project" value="InterPro"/>
</dbReference>
<feature type="compositionally biased region" description="Basic and acidic residues" evidence="1">
    <location>
        <begin position="8"/>
        <end position="18"/>
    </location>
</feature>
<evidence type="ECO:0000259" key="3">
    <source>
        <dbReference type="Pfam" id="PF17761"/>
    </source>
</evidence>
<organism evidence="4 5">
    <name type="scientific">Bradyrhizobium ottawaense</name>
    <dbReference type="NCBI Taxonomy" id="931866"/>
    <lineage>
        <taxon>Bacteria</taxon>
        <taxon>Pseudomonadati</taxon>
        <taxon>Pseudomonadota</taxon>
        <taxon>Alphaproteobacteria</taxon>
        <taxon>Hyphomicrobiales</taxon>
        <taxon>Nitrobacteraceae</taxon>
        <taxon>Bradyrhizobium</taxon>
    </lineage>
</organism>
<gene>
    <name evidence="4" type="ORF">CIT37_15665</name>
</gene>
<evidence type="ECO:0000256" key="1">
    <source>
        <dbReference type="SAM" id="MobiDB-lite"/>
    </source>
</evidence>
<feature type="region of interest" description="Disordered" evidence="1">
    <location>
        <begin position="1"/>
        <end position="36"/>
    </location>
</feature>